<gene>
    <name evidence="2" type="primary">ycf66</name>
</gene>
<keyword evidence="2" id="KW-0934">Plastid</keyword>
<protein>
    <recommendedName>
        <fullName evidence="3">Ycf66</fullName>
    </recommendedName>
</protein>
<accession>A0A9E8YEL6</accession>
<sequence>MINIGFGPNIFLGFILGIGVLLLYFLRIIKPEIARDEDIFFATINLLYSCILIVHGWRLDPILLFSQVLIITSLIVAGWENIRLRGLLSKIAKFKYKQQDKEL</sequence>
<evidence type="ECO:0008006" key="3">
    <source>
        <dbReference type="Google" id="ProtNLM"/>
    </source>
</evidence>
<keyword evidence="1" id="KW-0812">Transmembrane</keyword>
<name>A0A9E8YEL6_9STRA</name>
<reference evidence="2" key="1">
    <citation type="submission" date="2022-02" db="EMBL/GenBank/DDBJ databases">
        <authorList>
            <person name="Wang Y."/>
            <person name="Chen N."/>
        </authorList>
    </citation>
    <scope>NUCLEOTIDE SEQUENCE</scope>
</reference>
<feature type="transmembrane region" description="Helical" evidence="1">
    <location>
        <begin position="63"/>
        <end position="82"/>
    </location>
</feature>
<dbReference type="EMBL" id="OM827248">
    <property type="protein sequence ID" value="WAJ57588.1"/>
    <property type="molecule type" value="Genomic_DNA"/>
</dbReference>
<feature type="transmembrane region" description="Helical" evidence="1">
    <location>
        <begin position="38"/>
        <end position="57"/>
    </location>
</feature>
<evidence type="ECO:0000313" key="2">
    <source>
        <dbReference type="EMBL" id="WAJ57588.1"/>
    </source>
</evidence>
<keyword evidence="1" id="KW-0472">Membrane</keyword>
<proteinExistence type="predicted"/>
<dbReference type="AlphaFoldDB" id="A0A9E8YEL6"/>
<keyword evidence="2" id="KW-0150">Chloroplast</keyword>
<geneLocation type="chloroplast" evidence="2"/>
<keyword evidence="1" id="KW-1133">Transmembrane helix</keyword>
<evidence type="ECO:0000256" key="1">
    <source>
        <dbReference type="SAM" id="Phobius"/>
    </source>
</evidence>
<dbReference type="Pfam" id="PF07444">
    <property type="entry name" value="Ycf66_N"/>
    <property type="match status" value="1"/>
</dbReference>
<feature type="transmembrane region" description="Helical" evidence="1">
    <location>
        <begin position="6"/>
        <end position="26"/>
    </location>
</feature>
<organism evidence="2">
    <name type="scientific">Actinocyclus sp.</name>
    <name type="common">in: diatoms</name>
    <dbReference type="NCBI Taxonomy" id="1923973"/>
    <lineage>
        <taxon>Eukaryota</taxon>
        <taxon>Sar</taxon>
        <taxon>Stramenopiles</taxon>
        <taxon>Ochrophyta</taxon>
        <taxon>Bacillariophyta</taxon>
        <taxon>Coscinodiscophyceae</taxon>
        <taxon>Coscinodiscophycidae</taxon>
        <taxon>Coscinodiscales</taxon>
        <taxon>Hemidiscaceae</taxon>
        <taxon>Actinocyclus</taxon>
    </lineage>
</organism>
<dbReference type="InterPro" id="IPR010004">
    <property type="entry name" value="Uncharacterised_Ycf66"/>
</dbReference>